<feature type="compositionally biased region" description="Basic and acidic residues" evidence="6">
    <location>
        <begin position="81"/>
        <end position="95"/>
    </location>
</feature>
<dbReference type="GO" id="GO:0031145">
    <property type="term" value="P:anaphase-promoting complex-dependent catabolic process"/>
    <property type="evidence" value="ECO:0007669"/>
    <property type="project" value="TreeGrafter"/>
</dbReference>
<dbReference type="InterPro" id="IPR002015">
    <property type="entry name" value="Proteasome/cyclosome_rpt"/>
</dbReference>
<feature type="region of interest" description="Disordered" evidence="6">
    <location>
        <begin position="1571"/>
        <end position="1604"/>
    </location>
</feature>
<dbReference type="InterPro" id="IPR024990">
    <property type="entry name" value="Apc1"/>
</dbReference>
<feature type="region of interest" description="Disordered" evidence="6">
    <location>
        <begin position="1454"/>
        <end position="1473"/>
    </location>
</feature>
<keyword evidence="2" id="KW-0132">Cell division</keyword>
<evidence type="ECO:0000256" key="6">
    <source>
        <dbReference type="SAM" id="MobiDB-lite"/>
    </source>
</evidence>
<dbReference type="EMBL" id="BEGY01000040">
    <property type="protein sequence ID" value="GAX79204.1"/>
    <property type="molecule type" value="Genomic_DNA"/>
</dbReference>
<evidence type="ECO:0000256" key="5">
    <source>
        <dbReference type="ARBA" id="ARBA00023306"/>
    </source>
</evidence>
<dbReference type="InterPro" id="IPR011989">
    <property type="entry name" value="ARM-like"/>
</dbReference>
<dbReference type="GO" id="GO:0005680">
    <property type="term" value="C:anaphase-promoting complex"/>
    <property type="evidence" value="ECO:0007669"/>
    <property type="project" value="InterPro"/>
</dbReference>
<dbReference type="Pfam" id="PF01851">
    <property type="entry name" value="PC_rep"/>
    <property type="match status" value="1"/>
</dbReference>
<evidence type="ECO:0000256" key="4">
    <source>
        <dbReference type="ARBA" id="ARBA00022776"/>
    </source>
</evidence>
<keyword evidence="5" id="KW-0131">Cell cycle</keyword>
<dbReference type="Gene3D" id="1.25.10.10">
    <property type="entry name" value="Leucine-rich Repeat Variant"/>
    <property type="match status" value="2"/>
</dbReference>
<gene>
    <name evidence="7" type="ORF">CEUSTIGMA_g6644.t1</name>
</gene>
<dbReference type="GO" id="GO:0060090">
    <property type="term" value="F:molecular adaptor activity"/>
    <property type="evidence" value="ECO:0007669"/>
    <property type="project" value="TreeGrafter"/>
</dbReference>
<reference evidence="7 8" key="1">
    <citation type="submission" date="2017-08" db="EMBL/GenBank/DDBJ databases">
        <title>Acidophilic green algal genome provides insights into adaptation to an acidic environment.</title>
        <authorList>
            <person name="Hirooka S."/>
            <person name="Hirose Y."/>
            <person name="Kanesaki Y."/>
            <person name="Higuchi S."/>
            <person name="Fujiwara T."/>
            <person name="Onuma R."/>
            <person name="Era A."/>
            <person name="Ohbayashi R."/>
            <person name="Uzuka A."/>
            <person name="Nozaki H."/>
            <person name="Yoshikawa H."/>
            <person name="Miyagishima S.Y."/>
        </authorList>
    </citation>
    <scope>NUCLEOTIDE SEQUENCE [LARGE SCALE GENOMIC DNA]</scope>
    <source>
        <strain evidence="7 8">NIES-2499</strain>
    </source>
</reference>
<dbReference type="GO" id="GO:0007091">
    <property type="term" value="P:metaphase/anaphase transition of mitotic cell cycle"/>
    <property type="evidence" value="ECO:0007669"/>
    <property type="project" value="TreeGrafter"/>
</dbReference>
<dbReference type="PANTHER" id="PTHR12827:SF3">
    <property type="entry name" value="ANAPHASE-PROMOTING COMPLEX SUBUNIT 1"/>
    <property type="match status" value="1"/>
</dbReference>
<keyword evidence="4" id="KW-0498">Mitosis</keyword>
<evidence type="ECO:0000313" key="7">
    <source>
        <dbReference type="EMBL" id="GAX79204.1"/>
    </source>
</evidence>
<accession>A0A250X7Z5</accession>
<comment type="similarity">
    <text evidence="1">Belongs to the APC1 family.</text>
</comment>
<name>A0A250X7Z5_9CHLO</name>
<organism evidence="7 8">
    <name type="scientific">Chlamydomonas eustigma</name>
    <dbReference type="NCBI Taxonomy" id="1157962"/>
    <lineage>
        <taxon>Eukaryota</taxon>
        <taxon>Viridiplantae</taxon>
        <taxon>Chlorophyta</taxon>
        <taxon>core chlorophytes</taxon>
        <taxon>Chlorophyceae</taxon>
        <taxon>CS clade</taxon>
        <taxon>Chlamydomonadales</taxon>
        <taxon>Chlamydomonadaceae</taxon>
        <taxon>Chlamydomonas</taxon>
    </lineage>
</organism>
<evidence type="ECO:0000256" key="3">
    <source>
        <dbReference type="ARBA" id="ARBA00022737"/>
    </source>
</evidence>
<feature type="region of interest" description="Disordered" evidence="6">
    <location>
        <begin position="75"/>
        <end position="95"/>
    </location>
</feature>
<keyword evidence="8" id="KW-1185">Reference proteome</keyword>
<dbReference type="GO" id="GO:0070979">
    <property type="term" value="P:protein K11-linked ubiquitination"/>
    <property type="evidence" value="ECO:0007669"/>
    <property type="project" value="TreeGrafter"/>
</dbReference>
<proteinExistence type="inferred from homology"/>
<comment type="caution">
    <text evidence="7">The sequence shown here is derived from an EMBL/GenBank/DDBJ whole genome shotgun (WGS) entry which is preliminary data.</text>
</comment>
<sequence>MIVFLQKQIYKYFSPAILTSSALAPARLSRDKDMLIPGLKLLSGTSGGLRLAGSERTQAERIATAAGSAFVASTRAGNDAGAREKDNPSSKDDDMKALLSGTVGLRFDHNGRLKVALELLDSSHPIQMACQDLAAARETDAEVPTKLQQQLWSCCQRVLALPLGRGALTLGTLKPLPSETVEVPALCLTGLLNVDQRTQPSKPSSAPPSLQLDLSTAIPALGGGATADITAWSEFHNGVAAGLRMQILSQSSNSRGRGVRQALATCAVERPEKPSYSHAGTLFALGLTKRLSCLAWTDLYRYLSEQHDATTIGVLLGAAACHCGTSDARVSKMLLLHVPASHPESFPELELTTLVQASALIGLGLLHQGSCQRGMVELFLSEMQRRPGFRATGEGANAPMGNASTDGKGLYGGVTQDREGYALAAGIGLGMVLLGKGRDMPGLSDMELEDRLRSLLQGGRRGEDMVPSTSSTACIPLQSITNQLSNQLHSLNHHNMYPLNGGRMHAAHSVLPGLPGALVGVGRAVGSTAGGIGGRETESKFGGMAQMVLEGPCHDLAVTAPAASLALMLMFLKSNDLRAASHFTLPGMSNGYGAHHPHSASVVRPCEALHVRAHDNSYRQQQQGKGHLIHQAIGQLEGVRPDLLLLRVLGQAMVMWNSIVPSLDWVQQQLPEVIQGKLSTFMVHIANMRDEQHNSLSGIHNGFGLQRQAGSASLALAHVHGVTGACLALGIRYAGTGNEKAYSVLHHHVLELLAAKAKAPEAVPVDLASQALPGGDVSQPPASSTTVQAALAGCIDKGHLESCLCVVLLAMSVVMAGSGHPPSVNLIKQLIGRLHPGSVHQVSGLGINYGTNMALSMAMGFLFLGAGELTFSTSKEAVAALLVSLFPRLPTSTTDNRCHLQALRHLYALAAQPRCLTAIDIDSGQEVVVPLMVEMMVQDGAERAEVLSMEAGMPMVTPCLLPERSQVSKITVCGARYWRQVLQGPSTPVSTQAPLNIPEVQLSSITSKASSGRVLRQCDTPQDTFSFIPPRAPSVPTDEEKCHNLVRVLEHPSGAHHAITPTLKSGTCNGIHANDERMNFGMALPAVAEEKVGTTAHNTPHVHSLLDSAYIGRCIYVKKKAGALSYSEDPNGMRSLLSTAFHQTSALTEQQTMPAGASPPSGTKSDPGTKSEDAMVHLCATFSADPSMLALGKLLSSLGGQIRKAVQDEEIRMRRTQRRGGPVPTPTIMSPLAGEVPQKSRDFLEFAGRALHECITQVEPFMSASHRALHECITQEKTIVLPWYLQVQSFVDSLVVAIAADASGSVIAEECPSSSGVPNVVHEIMEGGCLQPSNALRLYRDPLSQQNMASTTTAVRSLLLASSFFNSYIFTCMTAASTASAVAVYETPGQGGVEQQQQQQQQAIPLLRSEWFQEQQLRLKEAWSLKKEPPLQLPQHPTTVLDALGPALASQGSSHVGGEVIGSSNQAARDRKPDDKLMVQQLRRMISVCEPGLHSDSGALGIGGGPIAQGSNSLPAASAICTVHGTQWPCNMLYKSSNGLEGMSPGLCVMLTHIGMPSISQCRQALQSASQDPEWSALAQSPKRSPPGTAPGAPSLPSGSLQHNVPLHHDEVMSRETIIDAALLLLMHLPGGTPFEAAYVLASAVL</sequence>
<protein>
    <submittedName>
        <fullName evidence="7">Uncharacterized protein</fullName>
    </submittedName>
</protein>
<evidence type="ECO:0000256" key="2">
    <source>
        <dbReference type="ARBA" id="ARBA00022618"/>
    </source>
</evidence>
<evidence type="ECO:0000256" key="1">
    <source>
        <dbReference type="ARBA" id="ARBA00010547"/>
    </source>
</evidence>
<feature type="region of interest" description="Disordered" evidence="6">
    <location>
        <begin position="1146"/>
        <end position="1171"/>
    </location>
</feature>
<dbReference type="STRING" id="1157962.A0A250X7Z5"/>
<dbReference type="Proteomes" id="UP000232323">
    <property type="component" value="Unassembled WGS sequence"/>
</dbReference>
<feature type="compositionally biased region" description="Polar residues" evidence="6">
    <location>
        <begin position="1571"/>
        <end position="1583"/>
    </location>
</feature>
<dbReference type="GO" id="GO:0051301">
    <property type="term" value="P:cell division"/>
    <property type="evidence" value="ECO:0007669"/>
    <property type="project" value="UniProtKB-KW"/>
</dbReference>
<keyword evidence="3" id="KW-0677">Repeat</keyword>
<dbReference type="PANTHER" id="PTHR12827">
    <property type="entry name" value="MEIOTIC CHECKPOINT REGULATOR TSG24 FAMILY MEMBER"/>
    <property type="match status" value="1"/>
</dbReference>
<evidence type="ECO:0000313" key="8">
    <source>
        <dbReference type="Proteomes" id="UP000232323"/>
    </source>
</evidence>
<dbReference type="OrthoDB" id="26401at2759"/>